<dbReference type="Proteomes" id="UP000324021">
    <property type="component" value="Unassembled WGS sequence"/>
</dbReference>
<keyword evidence="4" id="KW-1185">Reference proteome</keyword>
<name>A0A1I0CAI6_9EURY</name>
<accession>A0A1I0CAI6</accession>
<dbReference type="Gene3D" id="1.10.10.10">
    <property type="entry name" value="Winged helix-like DNA-binding domain superfamily/Winged helix DNA-binding domain"/>
    <property type="match status" value="1"/>
</dbReference>
<gene>
    <name evidence="3" type="ORF">SAMN04488694_10477</name>
    <name evidence="2" type="ORF">SAMN05192552_1004225</name>
</gene>
<organism evidence="3 4">
    <name type="scientific">Natrinema hispanicum</name>
    <dbReference type="NCBI Taxonomy" id="392421"/>
    <lineage>
        <taxon>Archaea</taxon>
        <taxon>Methanobacteriati</taxon>
        <taxon>Methanobacteriota</taxon>
        <taxon>Stenosarchaea group</taxon>
        <taxon>Halobacteria</taxon>
        <taxon>Halobacteriales</taxon>
        <taxon>Natrialbaceae</taxon>
        <taxon>Natrinema</taxon>
    </lineage>
</organism>
<dbReference type="Proteomes" id="UP000199320">
    <property type="component" value="Unassembled WGS sequence"/>
</dbReference>
<dbReference type="AlphaFoldDB" id="A0A1I0CAI6"/>
<proteinExistence type="predicted"/>
<dbReference type="InterPro" id="IPR002577">
    <property type="entry name" value="HTH_HxlR"/>
</dbReference>
<dbReference type="InterPro" id="IPR036388">
    <property type="entry name" value="WH-like_DNA-bd_sf"/>
</dbReference>
<evidence type="ECO:0000259" key="1">
    <source>
        <dbReference type="PROSITE" id="PS51118"/>
    </source>
</evidence>
<reference evidence="4 5" key="2">
    <citation type="submission" date="2016-10" db="EMBL/GenBank/DDBJ databases">
        <authorList>
            <person name="Varghese N."/>
            <person name="Submissions S."/>
        </authorList>
    </citation>
    <scope>NUCLEOTIDE SEQUENCE [LARGE SCALE GENOMIC DNA]</scope>
    <source>
        <strain evidence="2 5">CDM_1</strain>
        <strain evidence="4">CDM_6</strain>
    </source>
</reference>
<dbReference type="InterPro" id="IPR036390">
    <property type="entry name" value="WH_DNA-bd_sf"/>
</dbReference>
<dbReference type="EMBL" id="FMZP01000004">
    <property type="protein sequence ID" value="SDC52065.1"/>
    <property type="molecule type" value="Genomic_DNA"/>
</dbReference>
<dbReference type="STRING" id="392421.SAMN04488694_10477"/>
<evidence type="ECO:0000313" key="3">
    <source>
        <dbReference type="EMBL" id="SET15903.1"/>
    </source>
</evidence>
<evidence type="ECO:0000313" key="5">
    <source>
        <dbReference type="Proteomes" id="UP000324021"/>
    </source>
</evidence>
<dbReference type="SUPFAM" id="SSF46785">
    <property type="entry name" value="Winged helix' DNA-binding domain"/>
    <property type="match status" value="1"/>
</dbReference>
<dbReference type="PROSITE" id="PS51118">
    <property type="entry name" value="HTH_HXLR"/>
    <property type="match status" value="1"/>
</dbReference>
<reference evidence="3" key="1">
    <citation type="submission" date="2016-10" db="EMBL/GenBank/DDBJ databases">
        <authorList>
            <person name="de Groot N.N."/>
        </authorList>
    </citation>
    <scope>NUCLEOTIDE SEQUENCE [LARGE SCALE GENOMIC DNA]</scope>
    <source>
        <strain evidence="3">CDM_6</strain>
    </source>
</reference>
<feature type="domain" description="HTH hxlR-type" evidence="1">
    <location>
        <begin position="1"/>
        <end position="48"/>
    </location>
</feature>
<protein>
    <submittedName>
        <fullName evidence="3">HxlR-like helix-turn-helix</fullName>
    </submittedName>
</protein>
<dbReference type="EMBL" id="FOIC01000004">
    <property type="protein sequence ID" value="SET15903.1"/>
    <property type="molecule type" value="Genomic_DNA"/>
</dbReference>
<evidence type="ECO:0000313" key="2">
    <source>
        <dbReference type="EMBL" id="SDC52065.1"/>
    </source>
</evidence>
<sequence>MEKRLVDRAVVTEKPVRIDYSLTELGESLAPVIEAIADWETDYQTAAADEARSIA</sequence>
<dbReference type="RefSeq" id="WP_223174687.1">
    <property type="nucleotide sequence ID" value="NZ_FMZP01000004.1"/>
</dbReference>
<dbReference type="Pfam" id="PF01638">
    <property type="entry name" value="HxlR"/>
    <property type="match status" value="1"/>
</dbReference>
<evidence type="ECO:0000313" key="4">
    <source>
        <dbReference type="Proteomes" id="UP000199320"/>
    </source>
</evidence>